<dbReference type="AlphaFoldDB" id="A0A7S3QKV3"/>
<accession>A0A7S3QKV3</accession>
<evidence type="ECO:0000313" key="2">
    <source>
        <dbReference type="EMBL" id="CAE0485597.1"/>
    </source>
</evidence>
<feature type="compositionally biased region" description="Polar residues" evidence="1">
    <location>
        <begin position="92"/>
        <end position="102"/>
    </location>
</feature>
<gene>
    <name evidence="2" type="ORF">DTER00134_LOCUS636</name>
</gene>
<reference evidence="2" key="1">
    <citation type="submission" date="2021-01" db="EMBL/GenBank/DDBJ databases">
        <authorList>
            <person name="Corre E."/>
            <person name="Pelletier E."/>
            <person name="Niang G."/>
            <person name="Scheremetjew M."/>
            <person name="Finn R."/>
            <person name="Kale V."/>
            <person name="Holt S."/>
            <person name="Cochrane G."/>
            <person name="Meng A."/>
            <person name="Brown T."/>
            <person name="Cohen L."/>
        </authorList>
    </citation>
    <scope>NUCLEOTIDE SEQUENCE</scope>
    <source>
        <strain evidence="2">CCMP1320</strain>
    </source>
</reference>
<proteinExistence type="predicted"/>
<organism evidence="2">
    <name type="scientific">Dunaliella tertiolecta</name>
    <name type="common">Green alga</name>
    <dbReference type="NCBI Taxonomy" id="3047"/>
    <lineage>
        <taxon>Eukaryota</taxon>
        <taxon>Viridiplantae</taxon>
        <taxon>Chlorophyta</taxon>
        <taxon>core chlorophytes</taxon>
        <taxon>Chlorophyceae</taxon>
        <taxon>CS clade</taxon>
        <taxon>Chlamydomonadales</taxon>
        <taxon>Dunaliellaceae</taxon>
        <taxon>Dunaliella</taxon>
    </lineage>
</organism>
<dbReference type="EMBL" id="HBIP01001483">
    <property type="protein sequence ID" value="CAE0485597.1"/>
    <property type="molecule type" value="Transcribed_RNA"/>
</dbReference>
<sequence length="102" mass="11020">MTASTTLSSKPAQPIFALLQSSHVAKVPVYQGRDLARMCVVRQAADVARNTLRCSSSSCHSFEAHSLFSPRSSRSIAALKANQDKDKFPRVSSLSAQGHLSM</sequence>
<protein>
    <submittedName>
        <fullName evidence="2">Uncharacterized protein</fullName>
    </submittedName>
</protein>
<evidence type="ECO:0000256" key="1">
    <source>
        <dbReference type="SAM" id="MobiDB-lite"/>
    </source>
</evidence>
<feature type="region of interest" description="Disordered" evidence="1">
    <location>
        <begin position="83"/>
        <end position="102"/>
    </location>
</feature>
<name>A0A7S3QKV3_DUNTE</name>